<dbReference type="RefSeq" id="XP_028544531.1">
    <property type="nucleotide sequence ID" value="XM_028688730.1"/>
</dbReference>
<sequence length="902" mass="107439">MKNAYCLFYLCNFLIEGRNKRKTFYHLKIRKVNHAQKNRIYEGDNNYSYLDQSRNSEYEEILNEIIHEYEKEEKKNDKISQEETQKSGHNRENNKSTHYNVQGNKENICSTIDKEKKTQNNTHKSTNQDEIKRIENFKEKNFLNLCNINYDVLSILLKKELEDFQKEEEYENNQYNKISLFLETQVGKHGKGTNNLYIDDNVGRYLIKMDNKFINSISQKELHVLRNRMYKQIIHLKYQYLKSYKNAIHNLKQVREKRTQQINKYVSVVYEEDDKQDDESRGDYSDEGRGDHNDEGRGDHNDEDRGDHNDEGTGDHNDEGRGNVRDSFKYNAAHGERRIDGEQTSRSIAKEFPPSSDKSNCRSKNDLNKSTTFQMNNLGRDKNSNVSYLKQYSDNSENLEQIDKELSIENIKEIMDVDERLSKLQKNFDDLKSFNIFHILNRNNFLNNLRIHNFYFHNYDCPLLFKSMKSFVKKIQKGCSSGHTIHSCDDTPNDDTDRTNNNGAEKEKYESEKHEREKHEREKHEADELEKAQTFASNNCAYMCVPKIRDLSFLKHENKSIVINLSSKEDKEKEHLPPVNELNIETDKGILVLSANGKHLDVNVRNICDKISYLTQSLSICPQLDYQHEGNDLRNIQIMKRILMLVLFYFNIKNMFVICLDNVSAKFFYNFLNSQEDNLFKNLYTTEKEKKNDKDEYLYVNLNDVKFSHILNKKFVPLYNVKNIFKNYVFLMNKEDNFYNISTFKRSCLFMFLDEQMNKQNHVISSSVQHFFYYKKFDYPFIYNIDKKFSLNTLRNFNEILLYLTSWIDIFHTGENETNDVKEDEHEQVGGDDVPSSDLEYEEKKIEKDQEEEEFIQNMKNKQEDENDDYPYEKDERECDGEYGSYTYDHKKNDHNMDELER</sequence>
<dbReference type="Proteomes" id="UP000195521">
    <property type="component" value="Unassembled WGS sequence"/>
</dbReference>
<name>A0A1Y1JM86_PLAGO</name>
<protein>
    <submittedName>
        <fullName evidence="2">Uncharacterized protein</fullName>
    </submittedName>
</protein>
<feature type="compositionally biased region" description="Basic and acidic residues" evidence="1">
    <location>
        <begin position="888"/>
        <end position="902"/>
    </location>
</feature>
<dbReference type="OrthoDB" id="372586at2759"/>
<accession>A0A1Y1JM86</accession>
<feature type="compositionally biased region" description="Basic and acidic residues" evidence="1">
    <location>
        <begin position="72"/>
        <end position="95"/>
    </location>
</feature>
<dbReference type="AlphaFoldDB" id="A0A1Y1JM86"/>
<dbReference type="OMA" id="DERECDG"/>
<comment type="caution">
    <text evidence="2">The sequence shown here is derived from an EMBL/GenBank/DDBJ whole genome shotgun (WGS) entry which is preliminary data.</text>
</comment>
<keyword evidence="3" id="KW-1185">Reference proteome</keyword>
<organism evidence="2 3">
    <name type="scientific">Plasmodium gonderi</name>
    <dbReference type="NCBI Taxonomy" id="77519"/>
    <lineage>
        <taxon>Eukaryota</taxon>
        <taxon>Sar</taxon>
        <taxon>Alveolata</taxon>
        <taxon>Apicomplexa</taxon>
        <taxon>Aconoidasida</taxon>
        <taxon>Haemosporida</taxon>
        <taxon>Plasmodiidae</taxon>
        <taxon>Plasmodium</taxon>
        <taxon>Plasmodium (Plasmodium)</taxon>
    </lineage>
</organism>
<evidence type="ECO:0000256" key="1">
    <source>
        <dbReference type="SAM" id="MobiDB-lite"/>
    </source>
</evidence>
<proteinExistence type="predicted"/>
<dbReference type="GeneID" id="39748674"/>
<feature type="compositionally biased region" description="Basic and acidic residues" evidence="1">
    <location>
        <begin position="278"/>
        <end position="343"/>
    </location>
</feature>
<feature type="region of interest" description="Disordered" evidence="1">
    <location>
        <begin position="72"/>
        <end position="101"/>
    </location>
</feature>
<feature type="region of interest" description="Disordered" evidence="1">
    <location>
        <begin position="268"/>
        <end position="380"/>
    </location>
</feature>
<reference evidence="3" key="1">
    <citation type="submission" date="2017-04" db="EMBL/GenBank/DDBJ databases">
        <title>Plasmodium gonderi genome.</title>
        <authorList>
            <person name="Arisue N."/>
            <person name="Honma H."/>
            <person name="Kawai S."/>
            <person name="Tougan T."/>
            <person name="Tanabe K."/>
            <person name="Horii T."/>
        </authorList>
    </citation>
    <scope>NUCLEOTIDE SEQUENCE [LARGE SCALE GENOMIC DNA]</scope>
    <source>
        <strain evidence="3">ATCC 30045</strain>
    </source>
</reference>
<feature type="region of interest" description="Disordered" evidence="1">
    <location>
        <begin position="483"/>
        <end position="529"/>
    </location>
</feature>
<evidence type="ECO:0000313" key="3">
    <source>
        <dbReference type="Proteomes" id="UP000195521"/>
    </source>
</evidence>
<feature type="region of interest" description="Disordered" evidence="1">
    <location>
        <begin position="818"/>
        <end position="902"/>
    </location>
</feature>
<feature type="compositionally biased region" description="Basic and acidic residues" evidence="1">
    <location>
        <begin position="818"/>
        <end position="829"/>
    </location>
</feature>
<feature type="compositionally biased region" description="Polar residues" evidence="1">
    <location>
        <begin position="368"/>
        <end position="377"/>
    </location>
</feature>
<feature type="compositionally biased region" description="Basic and acidic residues" evidence="1">
    <location>
        <begin position="504"/>
        <end position="529"/>
    </location>
</feature>
<dbReference type="EMBL" id="BDQF01000012">
    <property type="protein sequence ID" value="GAW81942.1"/>
    <property type="molecule type" value="Genomic_DNA"/>
</dbReference>
<gene>
    <name evidence="2" type="ORF">PGO_113960</name>
</gene>
<evidence type="ECO:0000313" key="2">
    <source>
        <dbReference type="EMBL" id="GAW81942.1"/>
    </source>
</evidence>